<comment type="caution">
    <text evidence="1">The sequence shown here is derived from an EMBL/GenBank/DDBJ whole genome shotgun (WGS) entry which is preliminary data.</text>
</comment>
<evidence type="ECO:0000313" key="2">
    <source>
        <dbReference type="Proteomes" id="UP001500102"/>
    </source>
</evidence>
<name>A0ABN2ZLB5_9MICC</name>
<gene>
    <name evidence="1" type="ORF">GCM10009825_35060</name>
</gene>
<evidence type="ECO:0000313" key="1">
    <source>
        <dbReference type="EMBL" id="GAA2144039.1"/>
    </source>
</evidence>
<organism evidence="1 2">
    <name type="scientific">Arthrobacter humicola</name>
    <dbReference type="NCBI Taxonomy" id="409291"/>
    <lineage>
        <taxon>Bacteria</taxon>
        <taxon>Bacillati</taxon>
        <taxon>Actinomycetota</taxon>
        <taxon>Actinomycetes</taxon>
        <taxon>Micrococcales</taxon>
        <taxon>Micrococcaceae</taxon>
        <taxon>Arthrobacter</taxon>
    </lineage>
</organism>
<sequence length="103" mass="10555">MDETAGHGSVDRLGHRRSIEGQRRVAYGAGSAVPGPFQVAAPAGALLVMTTGTPRGRVYSAAENGSGAEIFRPAGTGPKRVDLPGAAMRPVTRVRLPIMGSCA</sequence>
<accession>A0ABN2ZLB5</accession>
<reference evidence="1 2" key="1">
    <citation type="journal article" date="2019" name="Int. J. Syst. Evol. Microbiol.">
        <title>The Global Catalogue of Microorganisms (GCM) 10K type strain sequencing project: providing services to taxonomists for standard genome sequencing and annotation.</title>
        <authorList>
            <consortium name="The Broad Institute Genomics Platform"/>
            <consortium name="The Broad Institute Genome Sequencing Center for Infectious Disease"/>
            <person name="Wu L."/>
            <person name="Ma J."/>
        </authorList>
    </citation>
    <scope>NUCLEOTIDE SEQUENCE [LARGE SCALE GENOMIC DNA]</scope>
    <source>
        <strain evidence="1 2">JCM 15921</strain>
    </source>
</reference>
<dbReference type="EMBL" id="BAAAQB010000041">
    <property type="protein sequence ID" value="GAA2144039.1"/>
    <property type="molecule type" value="Genomic_DNA"/>
</dbReference>
<dbReference type="Proteomes" id="UP001500102">
    <property type="component" value="Unassembled WGS sequence"/>
</dbReference>
<protein>
    <submittedName>
        <fullName evidence="1">Uncharacterized protein</fullName>
    </submittedName>
</protein>
<proteinExistence type="predicted"/>
<keyword evidence="2" id="KW-1185">Reference proteome</keyword>